<organism evidence="2 3">
    <name type="scientific">Streptococcus agalactiae LMG 14747</name>
    <dbReference type="NCBI Taxonomy" id="1154860"/>
    <lineage>
        <taxon>Bacteria</taxon>
        <taxon>Bacillati</taxon>
        <taxon>Bacillota</taxon>
        <taxon>Bacilli</taxon>
        <taxon>Lactobacillales</taxon>
        <taxon>Streptococcaceae</taxon>
        <taxon>Streptococcus</taxon>
    </lineage>
</organism>
<name>V6Z031_STRAG</name>
<accession>V6Z031</accession>
<gene>
    <name evidence="2" type="ORF">SAG0136_02365</name>
</gene>
<evidence type="ECO:0000313" key="2">
    <source>
        <dbReference type="EMBL" id="ESV54123.1"/>
    </source>
</evidence>
<dbReference type="Proteomes" id="UP000018482">
    <property type="component" value="Unassembled WGS sequence"/>
</dbReference>
<evidence type="ECO:0000256" key="1">
    <source>
        <dbReference type="SAM" id="MobiDB-lite"/>
    </source>
</evidence>
<dbReference type="EMBL" id="ANQC01000035">
    <property type="protein sequence ID" value="ESV54123.1"/>
    <property type="molecule type" value="Genomic_DNA"/>
</dbReference>
<protein>
    <submittedName>
        <fullName evidence="2">Uncharacterized protein</fullName>
    </submittedName>
</protein>
<proteinExistence type="predicted"/>
<dbReference type="AlphaFoldDB" id="V6Z031"/>
<reference evidence="2 3" key="1">
    <citation type="submission" date="2013-05" db="EMBL/GenBank/DDBJ databases">
        <authorList>
            <person name="Richards V.P."/>
            <person name="Durkin S.A.S."/>
            <person name="Kim M."/>
            <person name="Pavinski Bitar P.D."/>
            <person name="Stanhope M.J."/>
            <person name="Town C.D."/>
            <person name="Venter J.C."/>
        </authorList>
    </citation>
    <scope>NUCLEOTIDE SEQUENCE [LARGE SCALE GENOMIC DNA]</scope>
    <source>
        <strain evidence="2 3">LMG 14747</strain>
    </source>
</reference>
<comment type="caution">
    <text evidence="2">The sequence shown here is derived from an EMBL/GenBank/DDBJ whole genome shotgun (WGS) entry which is preliminary data.</text>
</comment>
<evidence type="ECO:0000313" key="3">
    <source>
        <dbReference type="Proteomes" id="UP000018482"/>
    </source>
</evidence>
<feature type="region of interest" description="Disordered" evidence="1">
    <location>
        <begin position="140"/>
        <end position="163"/>
    </location>
</feature>
<sequence length="163" mass="19354">MDITNSRRYLLIEYKDIASLTGRSVSTVKKWRLKIEELSGYEFEKTKSRVSRRSVQVYFVFSEEEVVKFVELSKEITRTNDLDNSVKKVWGDLNAQLERDLGKEIRELRIWIGKYTLETNKRIEALESANKELRQELSRLKEKQEEMEESQPTGLLSKFKNKR</sequence>